<dbReference type="STRING" id="655353.SAMN04488056_12228"/>
<protein>
    <submittedName>
        <fullName evidence="2">Uncharacterized protein</fullName>
    </submittedName>
</protein>
<dbReference type="AlphaFoldDB" id="A0A1I5MMZ8"/>
<keyword evidence="3" id="KW-1185">Reference proteome</keyword>
<proteinExistence type="predicted"/>
<evidence type="ECO:0000256" key="1">
    <source>
        <dbReference type="SAM" id="MobiDB-lite"/>
    </source>
</evidence>
<gene>
    <name evidence="2" type="ORF">SAMN04488056_12228</name>
</gene>
<feature type="region of interest" description="Disordered" evidence="1">
    <location>
        <begin position="54"/>
        <end position="75"/>
    </location>
</feature>
<evidence type="ECO:0000313" key="3">
    <source>
        <dbReference type="Proteomes" id="UP000199236"/>
    </source>
</evidence>
<organism evidence="2 3">
    <name type="scientific">Cohaesibacter marisflavi</name>
    <dbReference type="NCBI Taxonomy" id="655353"/>
    <lineage>
        <taxon>Bacteria</taxon>
        <taxon>Pseudomonadati</taxon>
        <taxon>Pseudomonadota</taxon>
        <taxon>Alphaproteobacteria</taxon>
        <taxon>Hyphomicrobiales</taxon>
        <taxon>Cohaesibacteraceae</taxon>
    </lineage>
</organism>
<feature type="region of interest" description="Disordered" evidence="1">
    <location>
        <begin position="1"/>
        <end position="29"/>
    </location>
</feature>
<reference evidence="2 3" key="1">
    <citation type="submission" date="2016-10" db="EMBL/GenBank/DDBJ databases">
        <authorList>
            <person name="de Groot N.N."/>
        </authorList>
    </citation>
    <scope>NUCLEOTIDE SEQUENCE [LARGE SCALE GENOMIC DNA]</scope>
    <source>
        <strain evidence="2 3">CGMCC 1.9157</strain>
    </source>
</reference>
<dbReference type="Proteomes" id="UP000199236">
    <property type="component" value="Unassembled WGS sequence"/>
</dbReference>
<accession>A0A1I5MMZ8</accession>
<sequence length="75" mass="8634">MRRFQPSPEQQLNLFSPLEGPYHPQTPHWQTLPQETRIKITRLMARMMMEHGANHASKASIGQDIPLLEKESGNV</sequence>
<evidence type="ECO:0000313" key="2">
    <source>
        <dbReference type="EMBL" id="SFP10968.1"/>
    </source>
</evidence>
<name>A0A1I5MMZ8_9HYPH</name>
<dbReference type="EMBL" id="FOVR01000022">
    <property type="protein sequence ID" value="SFP10968.1"/>
    <property type="molecule type" value="Genomic_DNA"/>
</dbReference>